<sequence>MQELNTFRLIERISNLLRSEERKKFAAIGLQPVHIQVLDYLSTCNRFSDTPAAVAEYLGLTKGTISQSIQVLERKDYVSKSQDSEDGRVVHLALSEAGRQLLEEIKPIDVFAQAQAIISSHNFTTLEDALNSVLIELQKANNAKSFGVCHSCINFVEVENHYLCNLTQLPLSQNDSVKICREHVLADGFGPSTATSP</sequence>
<dbReference type="AlphaFoldDB" id="A0A1Z4BUB9"/>
<dbReference type="GO" id="GO:0003700">
    <property type="term" value="F:DNA-binding transcription factor activity"/>
    <property type="evidence" value="ECO:0007669"/>
    <property type="project" value="InterPro"/>
</dbReference>
<dbReference type="InterPro" id="IPR023187">
    <property type="entry name" value="Tscrpt_reg_MarR-type_CS"/>
</dbReference>
<dbReference type="GO" id="GO:0003677">
    <property type="term" value="F:DNA binding"/>
    <property type="evidence" value="ECO:0007669"/>
    <property type="project" value="UniProtKB-KW"/>
</dbReference>
<accession>A0A1Z4BUB9</accession>
<evidence type="ECO:0000313" key="6">
    <source>
        <dbReference type="EMBL" id="POZ54009.1"/>
    </source>
</evidence>
<dbReference type="PROSITE" id="PS50995">
    <property type="entry name" value="HTH_MARR_2"/>
    <property type="match status" value="1"/>
</dbReference>
<keyword evidence="2" id="KW-0238">DNA-binding</keyword>
<proteinExistence type="predicted"/>
<evidence type="ECO:0000256" key="3">
    <source>
        <dbReference type="ARBA" id="ARBA00023163"/>
    </source>
</evidence>
<dbReference type="Proteomes" id="UP000197019">
    <property type="component" value="Chromosome"/>
</dbReference>
<dbReference type="Gene3D" id="1.10.10.10">
    <property type="entry name" value="Winged helix-like DNA-binding domain superfamily/Winged helix DNA-binding domain"/>
    <property type="match status" value="1"/>
</dbReference>
<reference evidence="6 8" key="2">
    <citation type="submission" date="2017-11" db="EMBL/GenBank/DDBJ databases">
        <title>Draft Genome Sequence of Methylobacter psychrotolerans Sph1T, an Obligate Methanotroph from Low-Temperature Environments.</title>
        <authorList>
            <person name="Oshkin I.Y."/>
            <person name="Miroshnikov K."/>
            <person name="Belova S.E."/>
            <person name="Korzhenkov A."/>
            <person name="Toshchakov S.V."/>
            <person name="Dedysh S.N."/>
        </authorList>
    </citation>
    <scope>NUCLEOTIDE SEQUENCE [LARGE SCALE GENOMIC DNA]</scope>
    <source>
        <strain evidence="6 8">Sph1</strain>
    </source>
</reference>
<evidence type="ECO:0000313" key="8">
    <source>
        <dbReference type="Proteomes" id="UP000237423"/>
    </source>
</evidence>
<name>A0A1Z4BUB9_9GAMM</name>
<dbReference type="EMBL" id="CP022129">
    <property type="protein sequence ID" value="ASF44897.1"/>
    <property type="molecule type" value="Genomic_DNA"/>
</dbReference>
<protein>
    <submittedName>
        <fullName evidence="5">MarR family transcriptional regulator</fullName>
    </submittedName>
</protein>
<evidence type="ECO:0000256" key="2">
    <source>
        <dbReference type="ARBA" id="ARBA00023125"/>
    </source>
</evidence>
<dbReference type="InterPro" id="IPR000835">
    <property type="entry name" value="HTH_MarR-typ"/>
</dbReference>
<dbReference type="InterPro" id="IPR036390">
    <property type="entry name" value="WH_DNA-bd_sf"/>
</dbReference>
<keyword evidence="3" id="KW-0804">Transcription</keyword>
<dbReference type="OrthoDB" id="5522755at2"/>
<dbReference type="PANTHER" id="PTHR33164">
    <property type="entry name" value="TRANSCRIPTIONAL REGULATOR, MARR FAMILY"/>
    <property type="match status" value="1"/>
</dbReference>
<evidence type="ECO:0000256" key="1">
    <source>
        <dbReference type="ARBA" id="ARBA00023015"/>
    </source>
</evidence>
<dbReference type="RefSeq" id="WP_088617780.1">
    <property type="nucleotide sequence ID" value="NZ_CP022129.1"/>
</dbReference>
<feature type="domain" description="HTH marR-type" evidence="4">
    <location>
        <begin position="3"/>
        <end position="139"/>
    </location>
</feature>
<dbReference type="PANTHER" id="PTHR33164:SF43">
    <property type="entry name" value="HTH-TYPE TRANSCRIPTIONAL REPRESSOR YETL"/>
    <property type="match status" value="1"/>
</dbReference>
<reference evidence="5 7" key="1">
    <citation type="submission" date="2017-06" db="EMBL/GenBank/DDBJ databases">
        <title>Genome Sequencing of the methanotroph Methylovulum psychrotolerants str. HV10-M2 isolated from a high-altitude environment.</title>
        <authorList>
            <person name="Mateos-Rivera A."/>
        </authorList>
    </citation>
    <scope>NUCLEOTIDE SEQUENCE [LARGE SCALE GENOMIC DNA]</scope>
    <source>
        <strain evidence="5 7">HV10_M2</strain>
    </source>
</reference>
<dbReference type="Proteomes" id="UP000237423">
    <property type="component" value="Unassembled WGS sequence"/>
</dbReference>
<keyword evidence="7" id="KW-1185">Reference proteome</keyword>
<dbReference type="EMBL" id="PGFZ01000001">
    <property type="protein sequence ID" value="POZ54009.1"/>
    <property type="molecule type" value="Genomic_DNA"/>
</dbReference>
<dbReference type="InterPro" id="IPR036388">
    <property type="entry name" value="WH-like_DNA-bd_sf"/>
</dbReference>
<gene>
    <name evidence="6" type="ORF">AADEFJLK_01052</name>
    <name evidence="5" type="ORF">CEK71_01790</name>
</gene>
<dbReference type="GO" id="GO:0006950">
    <property type="term" value="P:response to stress"/>
    <property type="evidence" value="ECO:0007669"/>
    <property type="project" value="TreeGrafter"/>
</dbReference>
<dbReference type="InterPro" id="IPR039422">
    <property type="entry name" value="MarR/SlyA-like"/>
</dbReference>
<dbReference type="SMART" id="SM00347">
    <property type="entry name" value="HTH_MARR"/>
    <property type="match status" value="1"/>
</dbReference>
<dbReference type="KEGG" id="mpsy:CEK71_01790"/>
<organism evidence="5 7">
    <name type="scientific">Methylovulum psychrotolerans</name>
    <dbReference type="NCBI Taxonomy" id="1704499"/>
    <lineage>
        <taxon>Bacteria</taxon>
        <taxon>Pseudomonadati</taxon>
        <taxon>Pseudomonadota</taxon>
        <taxon>Gammaproteobacteria</taxon>
        <taxon>Methylococcales</taxon>
        <taxon>Methylococcaceae</taxon>
        <taxon>Methylovulum</taxon>
    </lineage>
</organism>
<evidence type="ECO:0000313" key="7">
    <source>
        <dbReference type="Proteomes" id="UP000197019"/>
    </source>
</evidence>
<evidence type="ECO:0000313" key="5">
    <source>
        <dbReference type="EMBL" id="ASF44897.1"/>
    </source>
</evidence>
<evidence type="ECO:0000259" key="4">
    <source>
        <dbReference type="PROSITE" id="PS50995"/>
    </source>
</evidence>
<dbReference type="SUPFAM" id="SSF46785">
    <property type="entry name" value="Winged helix' DNA-binding domain"/>
    <property type="match status" value="1"/>
</dbReference>
<dbReference type="Pfam" id="PF12802">
    <property type="entry name" value="MarR_2"/>
    <property type="match status" value="1"/>
</dbReference>
<dbReference type="PROSITE" id="PS01117">
    <property type="entry name" value="HTH_MARR_1"/>
    <property type="match status" value="1"/>
</dbReference>
<keyword evidence="1" id="KW-0805">Transcription regulation</keyword>